<dbReference type="EC" id="2.7.1.180" evidence="1 10"/>
<dbReference type="EMBL" id="DXDX01000040">
    <property type="protein sequence ID" value="HIY20655.1"/>
    <property type="molecule type" value="Genomic_DNA"/>
</dbReference>
<dbReference type="Proteomes" id="UP000823868">
    <property type="component" value="Unassembled WGS sequence"/>
</dbReference>
<dbReference type="InterPro" id="IPR024932">
    <property type="entry name" value="ApbE"/>
</dbReference>
<organism evidence="13 14">
    <name type="scientific">Candidatus Flavonifractor merdigallinarum</name>
    <dbReference type="NCBI Taxonomy" id="2838589"/>
    <lineage>
        <taxon>Bacteria</taxon>
        <taxon>Bacillati</taxon>
        <taxon>Bacillota</taxon>
        <taxon>Clostridia</taxon>
        <taxon>Eubacteriales</taxon>
        <taxon>Oscillospiraceae</taxon>
        <taxon>Flavonifractor</taxon>
    </lineage>
</organism>
<evidence type="ECO:0000256" key="8">
    <source>
        <dbReference type="ARBA" id="ARBA00031306"/>
    </source>
</evidence>
<dbReference type="GO" id="GO:0005886">
    <property type="term" value="C:plasma membrane"/>
    <property type="evidence" value="ECO:0007669"/>
    <property type="project" value="UniProtKB-SubCell"/>
</dbReference>
<comment type="catalytic activity">
    <reaction evidence="9 10 12">
        <text>L-threonyl-[protein] + FAD = FMN-L-threonyl-[protein] + AMP + H(+)</text>
        <dbReference type="Rhea" id="RHEA:36847"/>
        <dbReference type="Rhea" id="RHEA-COMP:11060"/>
        <dbReference type="Rhea" id="RHEA-COMP:11061"/>
        <dbReference type="ChEBI" id="CHEBI:15378"/>
        <dbReference type="ChEBI" id="CHEBI:30013"/>
        <dbReference type="ChEBI" id="CHEBI:57692"/>
        <dbReference type="ChEBI" id="CHEBI:74257"/>
        <dbReference type="ChEBI" id="CHEBI:456215"/>
        <dbReference type="EC" id="2.7.1.180"/>
    </reaction>
</comment>
<keyword evidence="6 10" id="KW-0274">FAD</keyword>
<name>A0A9D1Y7E5_9FIRM</name>
<evidence type="ECO:0000256" key="2">
    <source>
        <dbReference type="ARBA" id="ARBA00016337"/>
    </source>
</evidence>
<evidence type="ECO:0000256" key="12">
    <source>
        <dbReference type="RuleBase" id="RU363002"/>
    </source>
</evidence>
<comment type="subcellular location">
    <subcellularLocation>
        <location evidence="12">Cell inner membrane</location>
        <topology evidence="12">Lipid-anchor</topology>
        <orientation evidence="12">Periplasmic side</orientation>
    </subcellularLocation>
</comment>
<evidence type="ECO:0000256" key="5">
    <source>
        <dbReference type="ARBA" id="ARBA00022723"/>
    </source>
</evidence>
<comment type="cofactor">
    <cofactor evidence="11">
        <name>Mg(2+)</name>
        <dbReference type="ChEBI" id="CHEBI:18420"/>
    </cofactor>
    <cofactor evidence="11">
        <name>Mn(2+)</name>
        <dbReference type="ChEBI" id="CHEBI:29035"/>
    </cofactor>
    <text evidence="11">Magnesium. Can also use manganese.</text>
</comment>
<accession>A0A9D1Y7E5</accession>
<reference evidence="13" key="2">
    <citation type="submission" date="2021-04" db="EMBL/GenBank/DDBJ databases">
        <authorList>
            <person name="Gilroy R."/>
        </authorList>
    </citation>
    <scope>NUCLEOTIDE SEQUENCE</scope>
    <source>
        <strain evidence="13">ChiBcec16_6824</strain>
    </source>
</reference>
<keyword evidence="12" id="KW-0449">Lipoprotein</keyword>
<dbReference type="SUPFAM" id="SSF143631">
    <property type="entry name" value="ApbE-like"/>
    <property type="match status" value="1"/>
</dbReference>
<dbReference type="GO" id="GO:0046872">
    <property type="term" value="F:metal ion binding"/>
    <property type="evidence" value="ECO:0007669"/>
    <property type="project" value="UniProtKB-UniRule"/>
</dbReference>
<keyword evidence="4 10" id="KW-0808">Transferase</keyword>
<dbReference type="AlphaFoldDB" id="A0A9D1Y7E5"/>
<dbReference type="PROSITE" id="PS51257">
    <property type="entry name" value="PROKAR_LIPOPROTEIN"/>
    <property type="match status" value="1"/>
</dbReference>
<proteinExistence type="inferred from homology"/>
<reference evidence="13" key="1">
    <citation type="journal article" date="2021" name="PeerJ">
        <title>Extensive microbial diversity within the chicken gut microbiome revealed by metagenomics and culture.</title>
        <authorList>
            <person name="Gilroy R."/>
            <person name="Ravi A."/>
            <person name="Getino M."/>
            <person name="Pursley I."/>
            <person name="Horton D.L."/>
            <person name="Alikhan N.F."/>
            <person name="Baker D."/>
            <person name="Gharbi K."/>
            <person name="Hall N."/>
            <person name="Watson M."/>
            <person name="Adriaenssens E.M."/>
            <person name="Foster-Nyarko E."/>
            <person name="Jarju S."/>
            <person name="Secka A."/>
            <person name="Antonio M."/>
            <person name="Oren A."/>
            <person name="Chaudhuri R.R."/>
            <person name="La Ragione R."/>
            <person name="Hildebrand F."/>
            <person name="Pallen M.J."/>
        </authorList>
    </citation>
    <scope>NUCLEOTIDE SEQUENCE</scope>
    <source>
        <strain evidence="13">ChiBcec16_6824</strain>
    </source>
</reference>
<keyword evidence="12" id="KW-0997">Cell inner membrane</keyword>
<dbReference type="InterPro" id="IPR003374">
    <property type="entry name" value="ApbE-like_sf"/>
</dbReference>
<evidence type="ECO:0000256" key="9">
    <source>
        <dbReference type="ARBA" id="ARBA00048540"/>
    </source>
</evidence>
<keyword evidence="3 10" id="KW-0285">Flavoprotein</keyword>
<dbReference type="Gene3D" id="3.10.520.10">
    <property type="entry name" value="ApbE-like domains"/>
    <property type="match status" value="1"/>
</dbReference>
<evidence type="ECO:0000256" key="11">
    <source>
        <dbReference type="PIRSR" id="PIRSR006268-2"/>
    </source>
</evidence>
<gene>
    <name evidence="13" type="ORF">H9841_01980</name>
</gene>
<protein>
    <recommendedName>
        <fullName evidence="2 10">FAD:protein FMN transferase</fullName>
        <ecNumber evidence="1 10">2.7.1.180</ecNumber>
    </recommendedName>
    <alternativeName>
        <fullName evidence="8 10">Flavin transferase</fullName>
    </alternativeName>
</protein>
<evidence type="ECO:0000256" key="3">
    <source>
        <dbReference type="ARBA" id="ARBA00022630"/>
    </source>
</evidence>
<dbReference type="PIRSF" id="PIRSF006268">
    <property type="entry name" value="ApbE"/>
    <property type="match status" value="1"/>
</dbReference>
<evidence type="ECO:0000256" key="7">
    <source>
        <dbReference type="ARBA" id="ARBA00022842"/>
    </source>
</evidence>
<dbReference type="PANTHER" id="PTHR30040">
    <property type="entry name" value="THIAMINE BIOSYNTHESIS LIPOPROTEIN APBE"/>
    <property type="match status" value="1"/>
</dbReference>
<evidence type="ECO:0000313" key="14">
    <source>
        <dbReference type="Proteomes" id="UP000823868"/>
    </source>
</evidence>
<feature type="signal peptide" evidence="12">
    <location>
        <begin position="1"/>
        <end position="23"/>
    </location>
</feature>
<evidence type="ECO:0000256" key="6">
    <source>
        <dbReference type="ARBA" id="ARBA00022827"/>
    </source>
</evidence>
<comment type="function">
    <text evidence="12">Flavin transferase that catalyzes the transfer of the FMN moiety of FAD and its covalent binding to the hydroxyl group of a threonine residue in a target flavoprotein.</text>
</comment>
<feature type="binding site" evidence="11">
    <location>
        <position position="289"/>
    </location>
    <ligand>
        <name>Mg(2+)</name>
        <dbReference type="ChEBI" id="CHEBI:18420"/>
    </ligand>
</feature>
<dbReference type="Pfam" id="PF02424">
    <property type="entry name" value="ApbE"/>
    <property type="match status" value="1"/>
</dbReference>
<evidence type="ECO:0000256" key="4">
    <source>
        <dbReference type="ARBA" id="ARBA00022679"/>
    </source>
</evidence>
<feature type="binding site" evidence="11">
    <location>
        <position position="293"/>
    </location>
    <ligand>
        <name>Mg(2+)</name>
        <dbReference type="ChEBI" id="CHEBI:18420"/>
    </ligand>
</feature>
<dbReference type="GO" id="GO:0016740">
    <property type="term" value="F:transferase activity"/>
    <property type="evidence" value="ECO:0007669"/>
    <property type="project" value="UniProtKB-UniRule"/>
</dbReference>
<keyword evidence="7 10" id="KW-0460">Magnesium</keyword>
<evidence type="ECO:0000256" key="1">
    <source>
        <dbReference type="ARBA" id="ARBA00011955"/>
    </source>
</evidence>
<comment type="caution">
    <text evidence="13">The sequence shown here is derived from an EMBL/GenBank/DDBJ whole genome shotgun (WGS) entry which is preliminary data.</text>
</comment>
<keyword evidence="12" id="KW-0472">Membrane</keyword>
<evidence type="ECO:0000313" key="13">
    <source>
        <dbReference type="EMBL" id="HIY20655.1"/>
    </source>
</evidence>
<comment type="similarity">
    <text evidence="10 12">Belongs to the ApbE family.</text>
</comment>
<feature type="chain" id="PRO_5039755287" description="FAD:protein FMN transferase" evidence="12">
    <location>
        <begin position="24"/>
        <end position="350"/>
    </location>
</feature>
<keyword evidence="12" id="KW-0732">Signal</keyword>
<sequence>MLKRTTSLSVLLSLALLSGCTPAAPAEQSAQRTLFAMDAPMSLQISGDRAQEALEAAVSELQRLDALLDRNEPESDLSHLNAAAGSGQPVSLDGETIEVLRQALDCAAQSGGAFDCTIAPVMDAWGFGGSGDYRVPGTEELAALLPLVDSTQLQLDESAHTAQLTQTGMEADLGGIAKGYAADRLTALMADYGVESALFDLGSSTIAAVGERPGGGPWRVGLRDPNDAQQRLGVLSLQDESLSTSGGYERNFTQDGVTYHHILDPKTGYPAETGLLSVTVVGENAALADAWSTALFILGEDGAHALWESRDDFEYILCCADGRVLVTEGLEKNFAFEGDAYGYTCEILRR</sequence>
<feature type="binding site" evidence="11">
    <location>
        <position position="175"/>
    </location>
    <ligand>
        <name>Mg(2+)</name>
        <dbReference type="ChEBI" id="CHEBI:18420"/>
    </ligand>
</feature>
<keyword evidence="5 10" id="KW-0479">Metal-binding</keyword>
<keyword evidence="12" id="KW-1003">Cell membrane</keyword>
<dbReference type="PANTHER" id="PTHR30040:SF2">
    <property type="entry name" value="FAD:PROTEIN FMN TRANSFERASE"/>
    <property type="match status" value="1"/>
</dbReference>
<evidence type="ECO:0000256" key="10">
    <source>
        <dbReference type="PIRNR" id="PIRNR006268"/>
    </source>
</evidence>